<protein>
    <submittedName>
        <fullName evidence="1">Uncharacterized protein</fullName>
    </submittedName>
</protein>
<dbReference type="AlphaFoldDB" id="A0A2H3DKZ2"/>
<evidence type="ECO:0000313" key="1">
    <source>
        <dbReference type="EMBL" id="PBK88923.1"/>
    </source>
</evidence>
<reference evidence="2" key="1">
    <citation type="journal article" date="2017" name="Nat. Ecol. Evol.">
        <title>Genome expansion and lineage-specific genetic innovations in the forest pathogenic fungi Armillaria.</title>
        <authorList>
            <person name="Sipos G."/>
            <person name="Prasanna A.N."/>
            <person name="Walter M.C."/>
            <person name="O'Connor E."/>
            <person name="Balint B."/>
            <person name="Krizsan K."/>
            <person name="Kiss B."/>
            <person name="Hess J."/>
            <person name="Varga T."/>
            <person name="Slot J."/>
            <person name="Riley R."/>
            <person name="Boka B."/>
            <person name="Rigling D."/>
            <person name="Barry K."/>
            <person name="Lee J."/>
            <person name="Mihaltcheva S."/>
            <person name="LaButti K."/>
            <person name="Lipzen A."/>
            <person name="Waldron R."/>
            <person name="Moloney N.M."/>
            <person name="Sperisen C."/>
            <person name="Kredics L."/>
            <person name="Vagvoelgyi C."/>
            <person name="Patrignani A."/>
            <person name="Fitzpatrick D."/>
            <person name="Nagy I."/>
            <person name="Doyle S."/>
            <person name="Anderson J.B."/>
            <person name="Grigoriev I.V."/>
            <person name="Gueldener U."/>
            <person name="Muensterkoetter M."/>
            <person name="Nagy L.G."/>
        </authorList>
    </citation>
    <scope>NUCLEOTIDE SEQUENCE [LARGE SCALE GENOMIC DNA]</scope>
    <source>
        <strain evidence="2">Ar21-2</strain>
    </source>
</reference>
<dbReference type="EMBL" id="KZ293670">
    <property type="protein sequence ID" value="PBK88923.1"/>
    <property type="molecule type" value="Genomic_DNA"/>
</dbReference>
<sequence length="333" mass="37223">MDSCSDDGDSNLAPEHPIFGDWDLSTYNDGNNISCNIIFKLLPDPTKKKQKGGKVQTIISYSVPNTHLQDIVLESKRDYMTMMKQVKEKAKPKAKVMVTELAQPDEDAVQDIDDDNDRLKKKTKTHEPSPKEEEQDEVIQTLQEKYICKDNLCKSAHCFITGPQATHVKLTFEHLRAWSAAIQDKVQGVNHDTPPHSHLFDVAASKSNKNTTDIALLSACCLDQMKHDAAAPATTSTQALLMLSLSADLILQPGQHSASSAANIQSKLLPKLPLDKFCHLYEISDSTYRKLQEMEVDGPHLLHILKDKDLKTEGLISTSQIAAIRDAEERWRI</sequence>
<dbReference type="InParanoid" id="A0A2H3DKZ2"/>
<accession>A0A2H3DKZ2</accession>
<name>A0A2H3DKZ2_ARMGA</name>
<evidence type="ECO:0000313" key="2">
    <source>
        <dbReference type="Proteomes" id="UP000217790"/>
    </source>
</evidence>
<dbReference type="OMA" id="YSVPNTH"/>
<proteinExistence type="predicted"/>
<gene>
    <name evidence="1" type="ORF">ARMGADRAFT_1033536</name>
</gene>
<organism evidence="1 2">
    <name type="scientific">Armillaria gallica</name>
    <name type="common">Bulbous honey fungus</name>
    <name type="synonym">Armillaria bulbosa</name>
    <dbReference type="NCBI Taxonomy" id="47427"/>
    <lineage>
        <taxon>Eukaryota</taxon>
        <taxon>Fungi</taxon>
        <taxon>Dikarya</taxon>
        <taxon>Basidiomycota</taxon>
        <taxon>Agaricomycotina</taxon>
        <taxon>Agaricomycetes</taxon>
        <taxon>Agaricomycetidae</taxon>
        <taxon>Agaricales</taxon>
        <taxon>Marasmiineae</taxon>
        <taxon>Physalacriaceae</taxon>
        <taxon>Armillaria</taxon>
    </lineage>
</organism>
<dbReference type="Proteomes" id="UP000217790">
    <property type="component" value="Unassembled WGS sequence"/>
</dbReference>
<dbReference type="OrthoDB" id="3269111at2759"/>
<keyword evidence="2" id="KW-1185">Reference proteome</keyword>